<organism evidence="1 2">
    <name type="scientific">Acinetobacter tianfuensis</name>
    <dbReference type="NCBI Taxonomy" id="2419603"/>
    <lineage>
        <taxon>Bacteria</taxon>
        <taxon>Pseudomonadati</taxon>
        <taxon>Pseudomonadota</taxon>
        <taxon>Gammaproteobacteria</taxon>
        <taxon>Moraxellales</taxon>
        <taxon>Moraxellaceae</taxon>
        <taxon>Acinetobacter</taxon>
    </lineage>
</organism>
<dbReference type="EMBL" id="RAXV01000019">
    <property type="protein sequence ID" value="RKG30914.1"/>
    <property type="molecule type" value="Genomic_DNA"/>
</dbReference>
<evidence type="ECO:0000313" key="2">
    <source>
        <dbReference type="Proteomes" id="UP000282388"/>
    </source>
</evidence>
<dbReference type="Proteomes" id="UP000282388">
    <property type="component" value="Unassembled WGS sequence"/>
</dbReference>
<evidence type="ECO:0000313" key="1">
    <source>
        <dbReference type="EMBL" id="RKG30914.1"/>
    </source>
</evidence>
<sequence length="195" mass="22554">MPSPFSVLMTISALCIAPITFAQQYYNVHLEVLGYSKKSKRFYVLRSPVHSQSTAVLYYYDLKRAEYYFSKSDNSIAQADDPAVFEQQLTALKKELEPLIPVDTKKIKLNILQQDETKRESDFPTLYSTQFVLNTEKFQTQPQYLVHYTPDIRLQQAYVLPKRKGILATFSSLTYPFDEGFQREESVILLPALSK</sequence>
<accession>A0A3A8ELT1</accession>
<proteinExistence type="predicted"/>
<comment type="caution">
    <text evidence="1">The sequence shown here is derived from an EMBL/GenBank/DDBJ whole genome shotgun (WGS) entry which is preliminary data.</text>
</comment>
<dbReference type="AlphaFoldDB" id="A0A3A8ELT1"/>
<keyword evidence="2" id="KW-1185">Reference proteome</keyword>
<gene>
    <name evidence="1" type="ORF">D7V32_09625</name>
</gene>
<protein>
    <submittedName>
        <fullName evidence="1">Uncharacterized protein</fullName>
    </submittedName>
</protein>
<name>A0A3A8ELT1_9GAMM</name>
<reference evidence="1 2" key="1">
    <citation type="submission" date="2018-09" db="EMBL/GenBank/DDBJ databases">
        <title>The draft genome of Acinetobacter spp. strains.</title>
        <authorList>
            <person name="Qin J."/>
            <person name="Feng Y."/>
            <person name="Zong Z."/>
        </authorList>
    </citation>
    <scope>NUCLEOTIDE SEQUENCE [LARGE SCALE GENOMIC DNA]</scope>
    <source>
        <strain evidence="1 2">WCHAc060012</strain>
    </source>
</reference>